<dbReference type="GO" id="GO:0004867">
    <property type="term" value="F:serine-type endopeptidase inhibitor activity"/>
    <property type="evidence" value="ECO:0007669"/>
    <property type="project" value="InterPro"/>
</dbReference>
<dbReference type="PANTHER" id="PTHR11461">
    <property type="entry name" value="SERINE PROTEASE INHIBITOR, SERPIN"/>
    <property type="match status" value="1"/>
</dbReference>
<dbReference type="FunFam" id="3.30.497.10:FF:000001">
    <property type="entry name" value="Serine protease inhibitor"/>
    <property type="match status" value="1"/>
</dbReference>
<dbReference type="EMBL" id="BLAB01000001">
    <property type="protein sequence ID" value="GER92390.1"/>
    <property type="molecule type" value="Genomic_DNA"/>
</dbReference>
<accession>A0A5J4L0P7</accession>
<dbReference type="AlphaFoldDB" id="A0A5J4L0P7"/>
<dbReference type="InterPro" id="IPR042178">
    <property type="entry name" value="Serpin_sf_1"/>
</dbReference>
<evidence type="ECO:0000313" key="2">
    <source>
        <dbReference type="EMBL" id="GER92390.1"/>
    </source>
</evidence>
<dbReference type="PANTHER" id="PTHR11461:SF211">
    <property type="entry name" value="GH10112P-RELATED"/>
    <property type="match status" value="1"/>
</dbReference>
<dbReference type="InterPro" id="IPR023796">
    <property type="entry name" value="Serpin_dom"/>
</dbReference>
<gene>
    <name evidence="2" type="ORF">A45J_0105</name>
</gene>
<dbReference type="InterPro" id="IPR023795">
    <property type="entry name" value="Serpin_CS"/>
</dbReference>
<comment type="caution">
    <text evidence="2">The sequence shown here is derived from an EMBL/GenBank/DDBJ whole genome shotgun (WGS) entry which is preliminary data.</text>
</comment>
<dbReference type="InterPro" id="IPR000215">
    <property type="entry name" value="Serpin_fam"/>
</dbReference>
<feature type="domain" description="Serpin" evidence="1">
    <location>
        <begin position="39"/>
        <end position="408"/>
    </location>
</feature>
<dbReference type="InterPro" id="IPR042185">
    <property type="entry name" value="Serpin_sf_2"/>
</dbReference>
<organism evidence="2">
    <name type="scientific">hot springs metagenome</name>
    <dbReference type="NCBI Taxonomy" id="433727"/>
    <lineage>
        <taxon>unclassified sequences</taxon>
        <taxon>metagenomes</taxon>
        <taxon>ecological metagenomes</taxon>
    </lineage>
</organism>
<dbReference type="Gene3D" id="2.30.39.10">
    <property type="entry name" value="Alpha-1-antitrypsin, domain 1"/>
    <property type="match status" value="1"/>
</dbReference>
<dbReference type="Gene3D" id="3.30.497.10">
    <property type="entry name" value="Antithrombin, subunit I, domain 2"/>
    <property type="match status" value="1"/>
</dbReference>
<reference evidence="2" key="1">
    <citation type="submission" date="2019-10" db="EMBL/GenBank/DDBJ databases">
        <title>Metagenomic sequencing of thiosulfate-disproportionating enrichment culture.</title>
        <authorList>
            <person name="Umezawa K."/>
            <person name="Kojima H."/>
            <person name="Fukui M."/>
        </authorList>
    </citation>
    <scope>NUCLEOTIDE SEQUENCE</scope>
    <source>
        <strain evidence="2">45J</strain>
    </source>
</reference>
<dbReference type="PROSITE" id="PS00284">
    <property type="entry name" value="SERPIN"/>
    <property type="match status" value="1"/>
</dbReference>
<proteinExistence type="predicted"/>
<dbReference type="SMART" id="SM00093">
    <property type="entry name" value="SERPIN"/>
    <property type="match status" value="1"/>
</dbReference>
<dbReference type="InterPro" id="IPR036186">
    <property type="entry name" value="Serpin_sf"/>
</dbReference>
<name>A0A5J4L0P7_9ZZZZ</name>
<protein>
    <submittedName>
        <fullName evidence="2">Serpin family protein</fullName>
    </submittedName>
</protein>
<dbReference type="CDD" id="cd19590">
    <property type="entry name" value="serpin_thermopin-like"/>
    <property type="match status" value="1"/>
</dbReference>
<evidence type="ECO:0000259" key="1">
    <source>
        <dbReference type="SMART" id="SM00093"/>
    </source>
</evidence>
<dbReference type="GO" id="GO:0005615">
    <property type="term" value="C:extracellular space"/>
    <property type="evidence" value="ECO:0007669"/>
    <property type="project" value="InterPro"/>
</dbReference>
<dbReference type="SUPFAM" id="SSF56574">
    <property type="entry name" value="Serpins"/>
    <property type="match status" value="1"/>
</dbReference>
<sequence length="410" mass="47215">MFNKLKYFLFILAMFIILNIYPAMAEINNISDGNNKFAFDLYSNLTQGKEDKNAFFSPFSIVSAMGMTYEGAKGKTKEEMQKVFHFLVDDKARREGFLKLISEINKKDKKYELHTANALWVEKSYKILEDYLKTVEKYYYGKATNVGFIDPSEREQAVFLINSWVMGNTKGKIKDIIKPQAVSHDTRLILTNAIYFKGKWKLQFDKKLTKDEDFKVSTEKKLKVPMMRMAMKGFNDYPEFNYAETDELQAIELPYEGGELSMLILLPKGNLEGIEKTLTYERIEEIKRSLSLRPVDLYLPKFKFETEYSLKPVFSDMGMPTAFSNDADFSGMDGTKKLKIDKVIHKAFVEVNEEGTEAAAATAVIMVTKSAVEEVKKPVIFRADHPFIFIIQHNKTSAILFFGRVHEPKK</sequence>
<dbReference type="Pfam" id="PF00079">
    <property type="entry name" value="Serpin"/>
    <property type="match status" value="1"/>
</dbReference>